<dbReference type="AlphaFoldDB" id="A0A0D9RK68"/>
<dbReference type="eggNOG" id="ENOG502TD4T">
    <property type="taxonomic scope" value="Eukaryota"/>
</dbReference>
<sequence>MLPDHFSPLSVDIKLFVLALDVLVVLAQTAPDGWIRRCCYGIGRCRKSCKEIERKKEKCGAKYICCVPKEKDKVSHIHDQKETSELSI</sequence>
<reference evidence="10" key="3">
    <citation type="submission" date="2025-09" db="UniProtKB">
        <authorList>
            <consortium name="Ensembl"/>
        </authorList>
    </citation>
    <scope>IDENTIFICATION</scope>
</reference>
<dbReference type="GO" id="GO:0005576">
    <property type="term" value="C:extracellular region"/>
    <property type="evidence" value="ECO:0007669"/>
    <property type="project" value="UniProtKB-SubCell"/>
</dbReference>
<evidence type="ECO:0000256" key="6">
    <source>
        <dbReference type="ARBA" id="ARBA00022940"/>
    </source>
</evidence>
<dbReference type="EMBL" id="AQIB01149378">
    <property type="status" value="NOT_ANNOTATED_CDS"/>
    <property type="molecule type" value="Genomic_DNA"/>
</dbReference>
<proteinExistence type="inferred from homology"/>
<keyword evidence="5 9" id="KW-0732">Signal</keyword>
<evidence type="ECO:0000256" key="7">
    <source>
        <dbReference type="ARBA" id="ARBA00023022"/>
    </source>
</evidence>
<feature type="signal peptide" evidence="9">
    <location>
        <begin position="1"/>
        <end position="27"/>
    </location>
</feature>
<evidence type="ECO:0000256" key="4">
    <source>
        <dbReference type="ARBA" id="ARBA00022529"/>
    </source>
</evidence>
<dbReference type="STRING" id="60711.ENSCSAP00000009007"/>
<evidence type="ECO:0000256" key="3">
    <source>
        <dbReference type="ARBA" id="ARBA00022525"/>
    </source>
</evidence>
<evidence type="ECO:0000256" key="9">
    <source>
        <dbReference type="SAM" id="SignalP"/>
    </source>
</evidence>
<keyword evidence="8" id="KW-1015">Disulfide bond</keyword>
<evidence type="ECO:0000256" key="1">
    <source>
        <dbReference type="ARBA" id="ARBA00004613"/>
    </source>
</evidence>
<keyword evidence="11" id="KW-1185">Reference proteome</keyword>
<dbReference type="OMA" id="CRNNERE"/>
<evidence type="ECO:0000256" key="8">
    <source>
        <dbReference type="ARBA" id="ARBA00023157"/>
    </source>
</evidence>
<keyword evidence="7" id="KW-0044">Antibiotic</keyword>
<dbReference type="Proteomes" id="UP000029965">
    <property type="component" value="Chromosome 2"/>
</dbReference>
<comment type="similarity">
    <text evidence="2">Belongs to the beta-defensin family.</text>
</comment>
<protein>
    <submittedName>
        <fullName evidence="10">Defensin beta 115</fullName>
    </submittedName>
</protein>
<accession>A0A0D9RK68</accession>
<keyword evidence="3" id="KW-0964">Secreted</keyword>
<dbReference type="Ensembl" id="ENSCSAT00000010922.1">
    <property type="protein sequence ID" value="ENSCSAP00000009007.1"/>
    <property type="gene ID" value="ENSCSAG00000012832.1"/>
</dbReference>
<dbReference type="CTD" id="245929"/>
<reference evidence="10 11" key="1">
    <citation type="submission" date="2014-03" db="EMBL/GenBank/DDBJ databases">
        <authorList>
            <person name="Warren W."/>
            <person name="Wilson R.K."/>
        </authorList>
    </citation>
    <scope>NUCLEOTIDE SEQUENCE</scope>
</reference>
<dbReference type="Bgee" id="ENSCSAG00000012832">
    <property type="expression patterns" value="Expressed in blood"/>
</dbReference>
<evidence type="ECO:0000256" key="2">
    <source>
        <dbReference type="ARBA" id="ARBA00007371"/>
    </source>
</evidence>
<dbReference type="PANTHER" id="PTHR15001">
    <property type="entry name" value="BETA-DEFENSIN 123-RELATED"/>
    <property type="match status" value="1"/>
</dbReference>
<reference evidence="10" key="2">
    <citation type="submission" date="2025-08" db="UniProtKB">
        <authorList>
            <consortium name="Ensembl"/>
        </authorList>
    </citation>
    <scope>IDENTIFICATION</scope>
</reference>
<keyword evidence="6" id="KW-0211">Defensin</keyword>
<organism evidence="10 11">
    <name type="scientific">Chlorocebus sabaeus</name>
    <name type="common">Green monkey</name>
    <name type="synonym">Simia sabaea</name>
    <dbReference type="NCBI Taxonomy" id="60711"/>
    <lineage>
        <taxon>Eukaryota</taxon>
        <taxon>Metazoa</taxon>
        <taxon>Chordata</taxon>
        <taxon>Craniata</taxon>
        <taxon>Vertebrata</taxon>
        <taxon>Euteleostomi</taxon>
        <taxon>Mammalia</taxon>
        <taxon>Eutheria</taxon>
        <taxon>Euarchontoglires</taxon>
        <taxon>Primates</taxon>
        <taxon>Haplorrhini</taxon>
        <taxon>Catarrhini</taxon>
        <taxon>Cercopithecidae</taxon>
        <taxon>Cercopithecinae</taxon>
        <taxon>Chlorocebus</taxon>
    </lineage>
</organism>
<dbReference type="GeneTree" id="ENSGT00400000023200"/>
<evidence type="ECO:0000313" key="11">
    <source>
        <dbReference type="Proteomes" id="UP000029965"/>
    </source>
</evidence>
<name>A0A0D9RK68_CHLSB</name>
<dbReference type="PANTHER" id="PTHR15001:SF9">
    <property type="entry name" value="BETA-DEFENSIN 115"/>
    <property type="match status" value="1"/>
</dbReference>
<evidence type="ECO:0000313" key="10">
    <source>
        <dbReference type="Ensembl" id="ENSCSAP00000009007.1"/>
    </source>
</evidence>
<dbReference type="InterPro" id="IPR050544">
    <property type="entry name" value="Beta-defensin"/>
</dbReference>
<gene>
    <name evidence="10" type="primary">DEFB115</name>
</gene>
<feature type="chain" id="PRO_5002345668" evidence="9">
    <location>
        <begin position="28"/>
        <end position="88"/>
    </location>
</feature>
<comment type="subcellular location">
    <subcellularLocation>
        <location evidence="1">Secreted</location>
    </subcellularLocation>
</comment>
<dbReference type="GO" id="GO:0042742">
    <property type="term" value="P:defense response to bacterium"/>
    <property type="evidence" value="ECO:0007669"/>
    <property type="project" value="UniProtKB-KW"/>
</dbReference>
<keyword evidence="4" id="KW-0929">Antimicrobial</keyword>
<evidence type="ECO:0000256" key="5">
    <source>
        <dbReference type="ARBA" id="ARBA00022729"/>
    </source>
</evidence>